<keyword evidence="3" id="KW-1185">Reference proteome</keyword>
<dbReference type="Proteomes" id="UP000646523">
    <property type="component" value="Unassembled WGS sequence"/>
</dbReference>
<evidence type="ECO:0000256" key="1">
    <source>
        <dbReference type="SAM" id="MobiDB-lite"/>
    </source>
</evidence>
<evidence type="ECO:0000313" key="2">
    <source>
        <dbReference type="EMBL" id="GGO73925.1"/>
    </source>
</evidence>
<organism evidence="2 3">
    <name type="scientific">Nonomuraea cavernae</name>
    <dbReference type="NCBI Taxonomy" id="2045107"/>
    <lineage>
        <taxon>Bacteria</taxon>
        <taxon>Bacillati</taxon>
        <taxon>Actinomycetota</taxon>
        <taxon>Actinomycetes</taxon>
        <taxon>Streptosporangiales</taxon>
        <taxon>Streptosporangiaceae</taxon>
        <taxon>Nonomuraea</taxon>
    </lineage>
</organism>
<name>A0A917Z458_9ACTN</name>
<reference evidence="2" key="2">
    <citation type="submission" date="2020-09" db="EMBL/GenBank/DDBJ databases">
        <authorList>
            <person name="Sun Q."/>
            <person name="Zhou Y."/>
        </authorList>
    </citation>
    <scope>NUCLEOTIDE SEQUENCE</scope>
    <source>
        <strain evidence="2">CGMCC 4.7368</strain>
    </source>
</reference>
<gene>
    <name evidence="2" type="ORF">GCM10012289_45390</name>
</gene>
<dbReference type="AlphaFoldDB" id="A0A917Z458"/>
<sequence>MAVVSSLAAEPRPRDPHPGRCDHRRRNRTHDWWHQAQGRPGLERPDLRLSGLWSSAPDLERPVR</sequence>
<feature type="compositionally biased region" description="Basic and acidic residues" evidence="1">
    <location>
        <begin position="11"/>
        <end position="21"/>
    </location>
</feature>
<reference evidence="2" key="1">
    <citation type="journal article" date="2014" name="Int. J. Syst. Evol. Microbiol.">
        <title>Complete genome sequence of Corynebacterium casei LMG S-19264T (=DSM 44701T), isolated from a smear-ripened cheese.</title>
        <authorList>
            <consortium name="US DOE Joint Genome Institute (JGI-PGF)"/>
            <person name="Walter F."/>
            <person name="Albersmeier A."/>
            <person name="Kalinowski J."/>
            <person name="Ruckert C."/>
        </authorList>
    </citation>
    <scope>NUCLEOTIDE SEQUENCE</scope>
    <source>
        <strain evidence="2">CGMCC 4.7368</strain>
    </source>
</reference>
<dbReference type="EMBL" id="BMNH01000014">
    <property type="protein sequence ID" value="GGO73925.1"/>
    <property type="molecule type" value="Genomic_DNA"/>
</dbReference>
<accession>A0A917Z458</accession>
<evidence type="ECO:0000313" key="3">
    <source>
        <dbReference type="Proteomes" id="UP000646523"/>
    </source>
</evidence>
<feature type="region of interest" description="Disordered" evidence="1">
    <location>
        <begin position="1"/>
        <end position="49"/>
    </location>
</feature>
<comment type="caution">
    <text evidence="2">The sequence shown here is derived from an EMBL/GenBank/DDBJ whole genome shotgun (WGS) entry which is preliminary data.</text>
</comment>
<protein>
    <submittedName>
        <fullName evidence="2">Uncharacterized protein</fullName>
    </submittedName>
</protein>
<proteinExistence type="predicted"/>